<dbReference type="Proteomes" id="UP001595836">
    <property type="component" value="Unassembled WGS sequence"/>
</dbReference>
<accession>A0ABV9PPK3</accession>
<dbReference type="RefSeq" id="WP_344990181.1">
    <property type="nucleotide sequence ID" value="NZ_BAABCD010000008.1"/>
</dbReference>
<keyword evidence="1" id="KW-1133">Transmembrane helix</keyword>
<organism evidence="3 4">
    <name type="scientific">Dietzia aurantiaca</name>
    <dbReference type="NCBI Taxonomy" id="983873"/>
    <lineage>
        <taxon>Bacteria</taxon>
        <taxon>Bacillati</taxon>
        <taxon>Actinomycetota</taxon>
        <taxon>Actinomycetes</taxon>
        <taxon>Mycobacteriales</taxon>
        <taxon>Dietziaceae</taxon>
        <taxon>Dietzia</taxon>
    </lineage>
</organism>
<evidence type="ECO:0000313" key="4">
    <source>
        <dbReference type="Proteomes" id="UP001595836"/>
    </source>
</evidence>
<evidence type="ECO:0000313" key="3">
    <source>
        <dbReference type="EMBL" id="MFC4753396.1"/>
    </source>
</evidence>
<evidence type="ECO:0000259" key="2">
    <source>
        <dbReference type="Pfam" id="PF00497"/>
    </source>
</evidence>
<feature type="transmembrane region" description="Helical" evidence="1">
    <location>
        <begin position="33"/>
        <end position="54"/>
    </location>
</feature>
<reference evidence="4" key="1">
    <citation type="journal article" date="2019" name="Int. J. Syst. Evol. Microbiol.">
        <title>The Global Catalogue of Microorganisms (GCM) 10K type strain sequencing project: providing services to taxonomists for standard genome sequencing and annotation.</title>
        <authorList>
            <consortium name="The Broad Institute Genomics Platform"/>
            <consortium name="The Broad Institute Genome Sequencing Center for Infectious Disease"/>
            <person name="Wu L."/>
            <person name="Ma J."/>
        </authorList>
    </citation>
    <scope>NUCLEOTIDE SEQUENCE [LARGE SCALE GENOMIC DNA]</scope>
    <source>
        <strain evidence="4">JCM 11882</strain>
    </source>
</reference>
<sequence>MNHAPAPHGLTPAASRRSVSGAAWAGSRTGRGVIAVVALLALLTAFLAGCGTPFPKDTDGSLDRITGGTLRVGVSENPPWTEVGDDDSVTGREVDLLTGFAREYDATVEWTPGAESELIMAMARGDLDIVVGGLTADSPWEKGVALTKAYAQEVTPDGDTEEMVMATPLGENALLVALETYLAHAGEAS</sequence>
<dbReference type="Gene3D" id="3.40.190.10">
    <property type="entry name" value="Periplasmic binding protein-like II"/>
    <property type="match status" value="1"/>
</dbReference>
<dbReference type="InterPro" id="IPR001638">
    <property type="entry name" value="Solute-binding_3/MltF_N"/>
</dbReference>
<name>A0ABV9PPK3_9ACTN</name>
<gene>
    <name evidence="3" type="ORF">ACFO7U_01210</name>
</gene>
<proteinExistence type="predicted"/>
<evidence type="ECO:0000256" key="1">
    <source>
        <dbReference type="SAM" id="Phobius"/>
    </source>
</evidence>
<comment type="caution">
    <text evidence="3">The sequence shown here is derived from an EMBL/GenBank/DDBJ whole genome shotgun (WGS) entry which is preliminary data.</text>
</comment>
<keyword evidence="4" id="KW-1185">Reference proteome</keyword>
<keyword evidence="1" id="KW-0812">Transmembrane</keyword>
<dbReference type="Pfam" id="PF00497">
    <property type="entry name" value="SBP_bac_3"/>
    <property type="match status" value="1"/>
</dbReference>
<protein>
    <submittedName>
        <fullName evidence="3">Transporter substrate-binding domain-containing protein</fullName>
    </submittedName>
</protein>
<dbReference type="EMBL" id="JBHSHP010000005">
    <property type="protein sequence ID" value="MFC4753396.1"/>
    <property type="molecule type" value="Genomic_DNA"/>
</dbReference>
<keyword evidence="1" id="KW-0472">Membrane</keyword>
<feature type="domain" description="Solute-binding protein family 3/N-terminal" evidence="2">
    <location>
        <begin position="70"/>
        <end position="152"/>
    </location>
</feature>
<dbReference type="SUPFAM" id="SSF53850">
    <property type="entry name" value="Periplasmic binding protein-like II"/>
    <property type="match status" value="1"/>
</dbReference>